<protein>
    <recommendedName>
        <fullName evidence="3">Movement protein</fullName>
    </recommendedName>
    <alternativeName>
        <fullName evidence="9">Cell-to-cell transport protein</fullName>
    </alternativeName>
</protein>
<dbReference type="GO" id="GO:0044219">
    <property type="term" value="C:host cell plasmodesma"/>
    <property type="evidence" value="ECO:0007669"/>
    <property type="project" value="UniProtKB-SubCell"/>
</dbReference>
<dbReference type="InterPro" id="IPR051596">
    <property type="entry name" value="Caulimoviridae_Movement"/>
</dbReference>
<dbReference type="GO" id="GO:0046740">
    <property type="term" value="P:transport of virus in host, cell to cell"/>
    <property type="evidence" value="ECO:0007669"/>
    <property type="project" value="UniProtKB-KW"/>
</dbReference>
<keyword evidence="4" id="KW-0813">Transport</keyword>
<evidence type="ECO:0000256" key="9">
    <source>
        <dbReference type="ARBA" id="ARBA00030527"/>
    </source>
</evidence>
<reference evidence="10" key="1">
    <citation type="submission" date="2023-06" db="EMBL/GenBank/DDBJ databases">
        <title>Identification of viral pathogens in a Physostegia virginiana plant by high-throughput sequencing.</title>
        <authorList>
            <person name="Dong J."/>
            <person name="Fu S."/>
            <person name="Chen Y."/>
            <person name="Cao M."/>
            <person name="Zhou X."/>
            <person name="Wu J."/>
        </authorList>
    </citation>
    <scope>NUCLEOTIDE SEQUENCE</scope>
</reference>
<evidence type="ECO:0000256" key="4">
    <source>
        <dbReference type="ARBA" id="ARBA00022448"/>
    </source>
</evidence>
<evidence type="ECO:0000256" key="2">
    <source>
        <dbReference type="ARBA" id="ARBA00009255"/>
    </source>
</evidence>
<gene>
    <name evidence="10" type="primary">orf1</name>
</gene>
<sequence length="326" mass="36956">MFADPENQTEEIQFQENSNGFSASLMIHNDKLKQVQRTRLSLSEEQVFRMPSSLLNKCSQVFKRKNEILYCVSTQEMSVDITDVSGHTYLPLLVKEDVNKKLLRLDPSLRSKISVIHLGAVKIMLKAYFRDGINTPVKMALVDDRINNRKDALLGAARGNLAYGKFIFTVYPKYGIALNTANLDKALSFYHQFEYDDLMNKGDKVFSITYLVGYALSNSHHSIDYRSNSSIELEDVFSDIGTVQDTPFAELSPTDDSWILNIQRNKTLVNSKSTRINSGNLHVGRNIRDVNIANGINESSSKPELLRDISQKIDSLGEQLKRIHNE</sequence>
<evidence type="ECO:0000256" key="3">
    <source>
        <dbReference type="ARBA" id="ARBA00014660"/>
    </source>
</evidence>
<dbReference type="PANTHER" id="PTHR47599">
    <property type="entry name" value="CELL-TO-CELL MOVEMENT PROTEIN"/>
    <property type="match status" value="1"/>
</dbReference>
<proteinExistence type="inferred from homology"/>
<dbReference type="EMBL" id="OR208179">
    <property type="protein sequence ID" value="WNH14475.1"/>
    <property type="molecule type" value="Genomic_DNA"/>
</dbReference>
<dbReference type="InterPro" id="IPR028919">
    <property type="entry name" value="Viral_movement"/>
</dbReference>
<evidence type="ECO:0000256" key="6">
    <source>
        <dbReference type="ARBA" id="ARBA00023054"/>
    </source>
</evidence>
<comment type="function">
    <text evidence="8">Transports viral genome to neighboring plant cells directly through plasmosdesmata, without any budding. The movement protein allows efficient cell to cell propagation, by bypassing the host cell wall barrier. Acts by forming tubules structures that increase the size exclusion limit (SEL) of plasmodesmata, thereby allowing viral ribonucleocapsids to spread directly to neighboring cells.</text>
</comment>
<evidence type="ECO:0000256" key="8">
    <source>
        <dbReference type="ARBA" id="ARBA00024940"/>
    </source>
</evidence>
<organism evidence="10">
    <name type="scientific">Physostegia virginiana caulimovirus 2</name>
    <dbReference type="NCBI Taxonomy" id="3075964"/>
    <lineage>
        <taxon>Viruses</taxon>
        <taxon>Riboviria</taxon>
        <taxon>Pararnavirae</taxon>
        <taxon>Artverviricota</taxon>
        <taxon>Revtraviricetes</taxon>
        <taxon>Ortervirales</taxon>
        <taxon>Caulimoviridae</taxon>
        <taxon>Caulimovirus</taxon>
    </lineage>
</organism>
<dbReference type="PANTHER" id="PTHR47599:SF3">
    <property type="entry name" value="CELL-TO-CELL MOVEMENT PROTEIN"/>
    <property type="match status" value="1"/>
</dbReference>
<name>A0AA95Z1T8_9VIRU</name>
<comment type="similarity">
    <text evidence="2">Belongs to the caulimoviridae movement protein family.</text>
</comment>
<evidence type="ECO:0000256" key="5">
    <source>
        <dbReference type="ARBA" id="ARBA00023031"/>
    </source>
</evidence>
<keyword evidence="6" id="KW-0175">Coiled coil</keyword>
<keyword evidence="7" id="KW-1031">Host cell junction</keyword>
<accession>A0AA95Z1T8</accession>
<comment type="subcellular location">
    <subcellularLocation>
        <location evidence="1">Host cell junction</location>
        <location evidence="1">Host plasmodesma</location>
    </subcellularLocation>
</comment>
<evidence type="ECO:0000313" key="10">
    <source>
        <dbReference type="EMBL" id="WNH14475.1"/>
    </source>
</evidence>
<keyword evidence="5" id="KW-0916">Viral movement protein</keyword>
<evidence type="ECO:0000256" key="7">
    <source>
        <dbReference type="ARBA" id="ARBA00023081"/>
    </source>
</evidence>
<evidence type="ECO:0000256" key="1">
    <source>
        <dbReference type="ARBA" id="ARBA00004621"/>
    </source>
</evidence>
<dbReference type="Pfam" id="PF01107">
    <property type="entry name" value="MP"/>
    <property type="match status" value="1"/>
</dbReference>